<keyword evidence="3" id="KW-1185">Reference proteome</keyword>
<evidence type="ECO:0000313" key="3">
    <source>
        <dbReference type="Proteomes" id="UP000199399"/>
    </source>
</evidence>
<gene>
    <name evidence="2" type="ORF">SAMN04489759_102372</name>
</gene>
<dbReference type="PANTHER" id="PTHR35458">
    <property type="entry name" value="SLR0755 PROTEIN"/>
    <property type="match status" value="1"/>
</dbReference>
<dbReference type="RefSeq" id="WP_093739819.1">
    <property type="nucleotide sequence ID" value="NZ_FNBP01000002.1"/>
</dbReference>
<proteinExistence type="predicted"/>
<reference evidence="3" key="1">
    <citation type="submission" date="2016-10" db="EMBL/GenBank/DDBJ databases">
        <authorList>
            <person name="Varghese N."/>
            <person name="Submissions S."/>
        </authorList>
    </citation>
    <scope>NUCLEOTIDE SEQUENCE [LARGE SCALE GENOMIC DNA]</scope>
    <source>
        <strain evidence="3">DSM 16477</strain>
    </source>
</reference>
<name>A0A1G7LR82_9RHOB</name>
<dbReference type="Pfam" id="PF01936">
    <property type="entry name" value="NYN"/>
    <property type="match status" value="1"/>
</dbReference>
<feature type="domain" description="NYN" evidence="1">
    <location>
        <begin position="25"/>
        <end position="180"/>
    </location>
</feature>
<dbReference type="EMBL" id="FNBP01000002">
    <property type="protein sequence ID" value="SDF51901.1"/>
    <property type="molecule type" value="Genomic_DNA"/>
</dbReference>
<dbReference type="GO" id="GO:0004540">
    <property type="term" value="F:RNA nuclease activity"/>
    <property type="evidence" value="ECO:0007669"/>
    <property type="project" value="InterPro"/>
</dbReference>
<protein>
    <submittedName>
        <fullName evidence="2">Uncharacterized conserved protein, LabA/DUF88 family</fullName>
    </submittedName>
</protein>
<dbReference type="Gene3D" id="3.40.50.1010">
    <property type="entry name" value="5'-nuclease"/>
    <property type="match status" value="1"/>
</dbReference>
<dbReference type="InterPro" id="IPR047140">
    <property type="entry name" value="LabA"/>
</dbReference>
<evidence type="ECO:0000259" key="1">
    <source>
        <dbReference type="Pfam" id="PF01936"/>
    </source>
</evidence>
<dbReference type="OrthoDB" id="9794137at2"/>
<organism evidence="2 3">
    <name type="scientific">Sulfitobacter delicatus</name>
    <dbReference type="NCBI Taxonomy" id="218672"/>
    <lineage>
        <taxon>Bacteria</taxon>
        <taxon>Pseudomonadati</taxon>
        <taxon>Pseudomonadota</taxon>
        <taxon>Alphaproteobacteria</taxon>
        <taxon>Rhodobacterales</taxon>
        <taxon>Roseobacteraceae</taxon>
        <taxon>Sulfitobacter</taxon>
    </lineage>
</organism>
<sequence>MTNSNVYRTYSRTVTHGHRDPKFAFIDGDNVWKTYENELSRNGIEKKANDYFDFYRLFRVLGHDRCYVYSAINDNTVQPKWLLDIEANDGFIVKMGELVEKPKTRKQEGVDVKLAIDATRLAYANIMRTCTLYGADGDFLPLVEAVAESGVVVEVVSFADPAQGRVAPKLRAAADNYIRMNPAWLYETLKPKYKTVNCSPHFFHDWRRTEDVHFFRARSKEFEIRRFESTYLVKVSDGGPSSMYSSPKLEDLKLWLSLMVFETV</sequence>
<accession>A0A1G7LR82</accession>
<dbReference type="AlphaFoldDB" id="A0A1G7LR82"/>
<dbReference type="STRING" id="218672.SAMN04489759_102372"/>
<evidence type="ECO:0000313" key="2">
    <source>
        <dbReference type="EMBL" id="SDF51901.1"/>
    </source>
</evidence>
<dbReference type="InterPro" id="IPR021139">
    <property type="entry name" value="NYN"/>
</dbReference>
<dbReference type="PANTHER" id="PTHR35458:SF8">
    <property type="entry name" value="SLR0650 PROTEIN"/>
    <property type="match status" value="1"/>
</dbReference>
<dbReference type="Proteomes" id="UP000199399">
    <property type="component" value="Unassembled WGS sequence"/>
</dbReference>